<proteinExistence type="predicted"/>
<dbReference type="RefSeq" id="WP_344889066.1">
    <property type="nucleotide sequence ID" value="NZ_BAABAS010000003.1"/>
</dbReference>
<sequence>MSKRTLGPSSVQAEPPLAPDSIPVTRYAGAVRRHLTALVVAVLLGCGLGGAKIVLTPATYTARIAVLAPPVALHPGIDPGSAIDTVTRNPRETTMDTEAQLVWSDHVLATLSTYPGFKAPASELRERIGLTVPANTHVLTIAVRARTPANAQKGAQVVADAYLGLRQQILGQVQDRNREALEQNLVLLRTQLAALPGNATELLRLKTRTRRQEIVKQIQDVQRQISALKSKAEQPGEVLRAPLLPERRDDPGRDVAIASGVGVGLLCWLSFVLLRETRPRRIRRPADVRLHSRLPIMVEAATLGGGHREVCRRLRNLVFDTEATTVLVTGVPGTAGTDLAYELAELCTEGGSPTTVLRIAGESEPRRPAPEDRTFGVRLVRSDDDRQLTRAVDRAGRESRIVVITTPDINGADTIAAAAASDLVLVTVERGRALDREVARGVLALDQAANPAWGIVLTSPGPSGPPPRAPRRTPDRTPQRATAPGRG</sequence>
<name>A0ABP8BSM5_9ACTN</name>
<dbReference type="Proteomes" id="UP001501710">
    <property type="component" value="Unassembled WGS sequence"/>
</dbReference>
<gene>
    <name evidence="3" type="ORF">GCM10022254_05630</name>
</gene>
<dbReference type="PANTHER" id="PTHR32309">
    <property type="entry name" value="TYROSINE-PROTEIN KINASE"/>
    <property type="match status" value="1"/>
</dbReference>
<evidence type="ECO:0000313" key="3">
    <source>
        <dbReference type="EMBL" id="GAA4224934.1"/>
    </source>
</evidence>
<evidence type="ECO:0000313" key="4">
    <source>
        <dbReference type="Proteomes" id="UP001501710"/>
    </source>
</evidence>
<evidence type="ECO:0000256" key="2">
    <source>
        <dbReference type="SAM" id="Phobius"/>
    </source>
</evidence>
<organism evidence="3 4">
    <name type="scientific">Actinomadura meridiana</name>
    <dbReference type="NCBI Taxonomy" id="559626"/>
    <lineage>
        <taxon>Bacteria</taxon>
        <taxon>Bacillati</taxon>
        <taxon>Actinomycetota</taxon>
        <taxon>Actinomycetes</taxon>
        <taxon>Streptosporangiales</taxon>
        <taxon>Thermomonosporaceae</taxon>
        <taxon>Actinomadura</taxon>
    </lineage>
</organism>
<accession>A0ABP8BSM5</accession>
<keyword evidence="2" id="KW-0812">Transmembrane</keyword>
<keyword evidence="2" id="KW-0472">Membrane</keyword>
<keyword evidence="2" id="KW-1133">Transmembrane helix</keyword>
<protein>
    <submittedName>
        <fullName evidence="3">Uncharacterized protein</fullName>
    </submittedName>
</protein>
<dbReference type="InterPro" id="IPR050445">
    <property type="entry name" value="Bact_polysacc_biosynth/exp"/>
</dbReference>
<keyword evidence="4" id="KW-1185">Reference proteome</keyword>
<reference evidence="4" key="1">
    <citation type="journal article" date="2019" name="Int. J. Syst. Evol. Microbiol.">
        <title>The Global Catalogue of Microorganisms (GCM) 10K type strain sequencing project: providing services to taxonomists for standard genome sequencing and annotation.</title>
        <authorList>
            <consortium name="The Broad Institute Genomics Platform"/>
            <consortium name="The Broad Institute Genome Sequencing Center for Infectious Disease"/>
            <person name="Wu L."/>
            <person name="Ma J."/>
        </authorList>
    </citation>
    <scope>NUCLEOTIDE SEQUENCE [LARGE SCALE GENOMIC DNA]</scope>
    <source>
        <strain evidence="4">JCM 17440</strain>
    </source>
</reference>
<evidence type="ECO:0000256" key="1">
    <source>
        <dbReference type="SAM" id="MobiDB-lite"/>
    </source>
</evidence>
<dbReference type="EMBL" id="BAABAS010000003">
    <property type="protein sequence ID" value="GAA4224934.1"/>
    <property type="molecule type" value="Genomic_DNA"/>
</dbReference>
<feature type="transmembrane region" description="Helical" evidence="2">
    <location>
        <begin position="255"/>
        <end position="274"/>
    </location>
</feature>
<dbReference type="PANTHER" id="PTHR32309:SF13">
    <property type="entry name" value="FERRIC ENTEROBACTIN TRANSPORT PROTEIN FEPE"/>
    <property type="match status" value="1"/>
</dbReference>
<comment type="caution">
    <text evidence="3">The sequence shown here is derived from an EMBL/GenBank/DDBJ whole genome shotgun (WGS) entry which is preliminary data.</text>
</comment>
<feature type="transmembrane region" description="Helical" evidence="2">
    <location>
        <begin position="35"/>
        <end position="55"/>
    </location>
</feature>
<feature type="region of interest" description="Disordered" evidence="1">
    <location>
        <begin position="456"/>
        <end position="487"/>
    </location>
</feature>